<dbReference type="AlphaFoldDB" id="A0A0W8F8Z2"/>
<keyword evidence="1" id="KW-0812">Transmembrane</keyword>
<evidence type="ECO:0000313" key="2">
    <source>
        <dbReference type="EMBL" id="KUG16851.1"/>
    </source>
</evidence>
<feature type="transmembrane region" description="Helical" evidence="1">
    <location>
        <begin position="28"/>
        <end position="48"/>
    </location>
</feature>
<reference evidence="2" key="1">
    <citation type="journal article" date="2015" name="Proc. Natl. Acad. Sci. U.S.A.">
        <title>Networks of energetic and metabolic interactions define dynamics in microbial communities.</title>
        <authorList>
            <person name="Embree M."/>
            <person name="Liu J.K."/>
            <person name="Al-Bassam M.M."/>
            <person name="Zengler K."/>
        </authorList>
    </citation>
    <scope>NUCLEOTIDE SEQUENCE</scope>
</reference>
<accession>A0A0W8F8Z2</accession>
<organism evidence="2">
    <name type="scientific">hydrocarbon metagenome</name>
    <dbReference type="NCBI Taxonomy" id="938273"/>
    <lineage>
        <taxon>unclassified sequences</taxon>
        <taxon>metagenomes</taxon>
        <taxon>ecological metagenomes</taxon>
    </lineage>
</organism>
<dbReference type="EMBL" id="LNQE01001478">
    <property type="protein sequence ID" value="KUG16851.1"/>
    <property type="molecule type" value="Genomic_DNA"/>
</dbReference>
<keyword evidence="1" id="KW-1133">Transmembrane helix</keyword>
<keyword evidence="1" id="KW-0472">Membrane</keyword>
<evidence type="ECO:0000256" key="1">
    <source>
        <dbReference type="SAM" id="Phobius"/>
    </source>
</evidence>
<comment type="caution">
    <text evidence="2">The sequence shown here is derived from an EMBL/GenBank/DDBJ whole genome shotgun (WGS) entry which is preliminary data.</text>
</comment>
<protein>
    <submittedName>
        <fullName evidence="2">Uncharacterized protein</fullName>
    </submittedName>
</protein>
<gene>
    <name evidence="2" type="ORF">ASZ90_013484</name>
</gene>
<name>A0A0W8F8Z2_9ZZZZ</name>
<sequence>MTGFTQNEPPNVGKDVQVKGSLTSEDGGFYAIIISAIIFLIAALSGHLA</sequence>
<proteinExistence type="predicted"/>